<dbReference type="Proteomes" id="UP000326678">
    <property type="component" value="Chromosome Gxm1"/>
</dbReference>
<gene>
    <name evidence="1" type="ORF">GXM_06794</name>
</gene>
<name>A0A5P8W9F5_9NOSO</name>
<proteinExistence type="predicted"/>
<evidence type="ECO:0000313" key="1">
    <source>
        <dbReference type="EMBL" id="QFS49300.1"/>
    </source>
</evidence>
<accession>A0A5P8W9F5</accession>
<dbReference type="KEGG" id="nsh:GXM_06794"/>
<protein>
    <submittedName>
        <fullName evidence="1">Uncharacterized protein</fullName>
    </submittedName>
</protein>
<reference evidence="1 2" key="1">
    <citation type="submission" date="2019-10" db="EMBL/GenBank/DDBJ databases">
        <title>Genomic and transcriptomic insights into the perfect genentic adaptation of a filamentous nitrogen-fixing cyanobacterium to rice fields.</title>
        <authorList>
            <person name="Chen Z."/>
        </authorList>
    </citation>
    <scope>NUCLEOTIDE SEQUENCE [LARGE SCALE GENOMIC DNA]</scope>
    <source>
        <strain evidence="1">CCNUC1</strain>
    </source>
</reference>
<evidence type="ECO:0000313" key="2">
    <source>
        <dbReference type="Proteomes" id="UP000326678"/>
    </source>
</evidence>
<dbReference type="EMBL" id="CP045226">
    <property type="protein sequence ID" value="QFS49300.1"/>
    <property type="molecule type" value="Genomic_DNA"/>
</dbReference>
<organism evidence="1 2">
    <name type="scientific">Nostoc sphaeroides CCNUC1</name>
    <dbReference type="NCBI Taxonomy" id="2653204"/>
    <lineage>
        <taxon>Bacteria</taxon>
        <taxon>Bacillati</taxon>
        <taxon>Cyanobacteriota</taxon>
        <taxon>Cyanophyceae</taxon>
        <taxon>Nostocales</taxon>
        <taxon>Nostocaceae</taxon>
        <taxon>Nostoc</taxon>
    </lineage>
</organism>
<dbReference type="AlphaFoldDB" id="A0A5P8W9F5"/>
<sequence>MNSPHFSDVIWVDKTGRYEHLITLAQKSYVFITGFIQQFS</sequence>
<keyword evidence="2" id="KW-1185">Reference proteome</keyword>